<evidence type="ECO:0000256" key="5">
    <source>
        <dbReference type="ARBA" id="ARBA00022801"/>
    </source>
</evidence>
<keyword evidence="4 9" id="KW-0479">Metal-binding</keyword>
<feature type="region of interest" description="Disordered" evidence="10">
    <location>
        <begin position="1"/>
        <end position="34"/>
    </location>
</feature>
<dbReference type="GO" id="GO:0003876">
    <property type="term" value="F:AMP deaminase activity"/>
    <property type="evidence" value="ECO:0007669"/>
    <property type="project" value="UniProtKB-EC"/>
</dbReference>
<evidence type="ECO:0000256" key="8">
    <source>
        <dbReference type="ARBA" id="ARBA00054146"/>
    </source>
</evidence>
<comment type="cofactor">
    <cofactor evidence="1 9">
        <name>Zn(2+)</name>
        <dbReference type="ChEBI" id="CHEBI:29105"/>
    </cofactor>
</comment>
<dbReference type="CDD" id="cd01319">
    <property type="entry name" value="AMPD"/>
    <property type="match status" value="1"/>
</dbReference>
<comment type="pathway">
    <text evidence="2">Purine metabolism; IMP biosynthesis via salvage pathway; IMP from AMP: step 1/1.</text>
</comment>
<evidence type="ECO:0000256" key="7">
    <source>
        <dbReference type="ARBA" id="ARBA00023080"/>
    </source>
</evidence>
<dbReference type="InterPro" id="IPR006329">
    <property type="entry name" value="AMPD"/>
</dbReference>
<dbReference type="InterPro" id="IPR032466">
    <property type="entry name" value="Metal_Hydrolase"/>
</dbReference>
<dbReference type="OMA" id="FHRKFPY"/>
<evidence type="ECO:0000256" key="1">
    <source>
        <dbReference type="ARBA" id="ARBA00001947"/>
    </source>
</evidence>
<dbReference type="SUPFAM" id="SSF51556">
    <property type="entry name" value="Metallo-dependent hydrolases"/>
    <property type="match status" value="1"/>
</dbReference>
<evidence type="ECO:0000256" key="4">
    <source>
        <dbReference type="ARBA" id="ARBA00022723"/>
    </source>
</evidence>
<evidence type="ECO:0000313" key="12">
    <source>
        <dbReference type="Proteomes" id="UP001142055"/>
    </source>
</evidence>
<dbReference type="NCBIfam" id="TIGR01429">
    <property type="entry name" value="AMP_deaminase"/>
    <property type="match status" value="1"/>
</dbReference>
<keyword evidence="7" id="KW-0546">Nucleotide metabolism</keyword>
<dbReference type="AlphaFoldDB" id="A0A9Q0MFD3"/>
<keyword evidence="5 9" id="KW-0378">Hydrolase</keyword>
<dbReference type="Proteomes" id="UP001142055">
    <property type="component" value="Chromosome 1"/>
</dbReference>
<evidence type="ECO:0000256" key="2">
    <source>
        <dbReference type="ARBA" id="ARBA00004955"/>
    </source>
</evidence>
<dbReference type="GO" id="GO:0005829">
    <property type="term" value="C:cytosol"/>
    <property type="evidence" value="ECO:0007669"/>
    <property type="project" value="TreeGrafter"/>
</dbReference>
<sequence>MDKLTRPDSFEKENEAKHILNPSSVPASEQDDLEEDEALIRQEDVRYRSNSATDHVAHVKEISAPYAVPHYPIELEEQKKIVAQQIVLKELEERATHPHNEDSVGYAQQELNNRDQHESFDSASNASGTGGIGPTASVSSNIAGGLIHQVEFQRVYISGENTNSNHMEDLKLHVFLRRALRLREIYMQESFQSFSEMTRRALHKSYKSNYTAESVNYDEPPVIADPWNINIPEDFNCVLRTENGVIQVYRNINDLRDNKRAYNTRSFDQFIDDMNFMCRTITDGPLKSYCYRRLAYLTHKFQLHVLLNEMNELREQKAVPHRDFYNTRKVDTHIHAASCMNQKHLLRFIKKTIKTHRNDFVCLEGGKPLTLEQVFDSLNLTSYDLSVDMLDVHADRNTFHRFDKFNAKYNPIGESRLREIFLKTDNYIKGVYFAEILKEVCFDLEESKYQQAELRLSVYGRKKTEWDDLAKWALMNNVYSDTVRWIIQIPRLYDVYRANNMFENFEQMLENLFLPLFEVTNNPNSHPELHVFLHYVIGFDSVDDESKHENPMFDKEIPLPNKWAHEENPPYNYYLYYMYANMSILNHFRKDRGFNTFVLRPHCGEAGNIQHLIGGFLLAENISHGLLLRKVPVLQYLYYLAQIGIAMSPLSNNSLFLNYHRNPLPEFLSRGLVVSLSTDDPLQFHFTKEPLMEEYSIAAQVWKLSSCDMSELARNSVIMSGFPHEFKQHWIGANYTREGVEGNDIQRTNLPGIRVSYRYETLLDELNHLKDHHHIVKKDTSVSSLPQGKI</sequence>
<dbReference type="InterPro" id="IPR006650">
    <property type="entry name" value="A/AMP_deam_AS"/>
</dbReference>
<accession>A0A9Q0MFD3</accession>
<dbReference type="FunFam" id="3.20.20.140:FF:000035">
    <property type="entry name" value="Probable amp deaminase"/>
    <property type="match status" value="1"/>
</dbReference>
<comment type="catalytic activity">
    <reaction evidence="9">
        <text>AMP + H2O + H(+) = IMP + NH4(+)</text>
        <dbReference type="Rhea" id="RHEA:14777"/>
        <dbReference type="ChEBI" id="CHEBI:15377"/>
        <dbReference type="ChEBI" id="CHEBI:15378"/>
        <dbReference type="ChEBI" id="CHEBI:28938"/>
        <dbReference type="ChEBI" id="CHEBI:58053"/>
        <dbReference type="ChEBI" id="CHEBI:456215"/>
        <dbReference type="EC" id="3.5.4.6"/>
    </reaction>
</comment>
<evidence type="ECO:0000256" key="3">
    <source>
        <dbReference type="ARBA" id="ARBA00006676"/>
    </source>
</evidence>
<protein>
    <recommendedName>
        <fullName evidence="9">AMP deaminase</fullName>
        <ecNumber evidence="9">3.5.4.6</ecNumber>
    </recommendedName>
</protein>
<dbReference type="PANTHER" id="PTHR11359">
    <property type="entry name" value="AMP DEAMINASE"/>
    <property type="match status" value="1"/>
</dbReference>
<organism evidence="11 12">
    <name type="scientific">Blomia tropicalis</name>
    <name type="common">Mite</name>
    <dbReference type="NCBI Taxonomy" id="40697"/>
    <lineage>
        <taxon>Eukaryota</taxon>
        <taxon>Metazoa</taxon>
        <taxon>Ecdysozoa</taxon>
        <taxon>Arthropoda</taxon>
        <taxon>Chelicerata</taxon>
        <taxon>Arachnida</taxon>
        <taxon>Acari</taxon>
        <taxon>Acariformes</taxon>
        <taxon>Sarcoptiformes</taxon>
        <taxon>Astigmata</taxon>
        <taxon>Glycyphagoidea</taxon>
        <taxon>Echimyopodidae</taxon>
        <taxon>Blomia</taxon>
    </lineage>
</organism>
<dbReference type="PANTHER" id="PTHR11359:SF0">
    <property type="entry name" value="AMP DEAMINASE"/>
    <property type="match status" value="1"/>
</dbReference>
<proteinExistence type="inferred from homology"/>
<evidence type="ECO:0000256" key="10">
    <source>
        <dbReference type="SAM" id="MobiDB-lite"/>
    </source>
</evidence>
<dbReference type="EC" id="3.5.4.6" evidence="9"/>
<keyword evidence="6" id="KW-0862">Zinc</keyword>
<comment type="similarity">
    <text evidence="3 9">Belongs to the metallo-dependent hydrolases superfamily. Adenosine and AMP deaminases family.</text>
</comment>
<name>A0A9Q0MFD3_BLOTA</name>
<dbReference type="Pfam" id="PF19326">
    <property type="entry name" value="AMP_deaminase"/>
    <property type="match status" value="1"/>
</dbReference>
<dbReference type="PROSITE" id="PS00485">
    <property type="entry name" value="A_DEAMINASE"/>
    <property type="match status" value="1"/>
</dbReference>
<comment type="function">
    <text evidence="8">AMP deaminase plays a critical role in energy metabolism. Catalyzes the deamination of AMP to IMP and plays an important role in the purine nucleotide cycle.</text>
</comment>
<dbReference type="Gene3D" id="4.10.800.20">
    <property type="match status" value="1"/>
</dbReference>
<comment type="caution">
    <text evidence="11">The sequence shown here is derived from an EMBL/GenBank/DDBJ whole genome shotgun (WGS) entry which is preliminary data.</text>
</comment>
<keyword evidence="12" id="KW-1185">Reference proteome</keyword>
<dbReference type="PIRSF" id="PIRSF001251">
    <property type="entry name" value="AMP_deaminase_met"/>
    <property type="match status" value="1"/>
</dbReference>
<dbReference type="Gene3D" id="3.20.20.140">
    <property type="entry name" value="Metal-dependent hydrolases"/>
    <property type="match status" value="1"/>
</dbReference>
<dbReference type="GO" id="GO:0046033">
    <property type="term" value="P:AMP metabolic process"/>
    <property type="evidence" value="ECO:0007669"/>
    <property type="project" value="TreeGrafter"/>
</dbReference>
<dbReference type="FunFam" id="4.10.800.20:FF:000001">
    <property type="entry name" value="AMP deaminase"/>
    <property type="match status" value="1"/>
</dbReference>
<dbReference type="EMBL" id="JAPWDV010000001">
    <property type="protein sequence ID" value="KAJ6225078.1"/>
    <property type="molecule type" value="Genomic_DNA"/>
</dbReference>
<evidence type="ECO:0000256" key="9">
    <source>
        <dbReference type="PIRNR" id="PIRNR001251"/>
    </source>
</evidence>
<reference evidence="11" key="1">
    <citation type="submission" date="2022-12" db="EMBL/GenBank/DDBJ databases">
        <title>Genome assemblies of Blomia tropicalis.</title>
        <authorList>
            <person name="Cui Y."/>
        </authorList>
    </citation>
    <scope>NUCLEOTIDE SEQUENCE</scope>
    <source>
        <tissue evidence="11">Adult mites</tissue>
    </source>
</reference>
<dbReference type="OrthoDB" id="1723809at2759"/>
<evidence type="ECO:0000256" key="6">
    <source>
        <dbReference type="ARBA" id="ARBA00022833"/>
    </source>
</evidence>
<dbReference type="GO" id="GO:0032264">
    <property type="term" value="P:IMP salvage"/>
    <property type="evidence" value="ECO:0007669"/>
    <property type="project" value="InterPro"/>
</dbReference>
<evidence type="ECO:0000313" key="11">
    <source>
        <dbReference type="EMBL" id="KAJ6225078.1"/>
    </source>
</evidence>
<gene>
    <name evidence="11" type="ORF">RDWZM_003623</name>
</gene>
<feature type="compositionally biased region" description="Basic and acidic residues" evidence="10">
    <location>
        <begin position="1"/>
        <end position="18"/>
    </location>
</feature>
<dbReference type="GO" id="GO:0046872">
    <property type="term" value="F:metal ion binding"/>
    <property type="evidence" value="ECO:0007669"/>
    <property type="project" value="UniProtKB-KW"/>
</dbReference>